<gene>
    <name evidence="15" type="primary">LOC107405884</name>
</gene>
<reference evidence="15" key="1">
    <citation type="submission" date="2025-08" db="UniProtKB">
        <authorList>
            <consortium name="RefSeq"/>
        </authorList>
    </citation>
    <scope>IDENTIFICATION</scope>
    <source>
        <tissue evidence="15">Seedling</tissue>
    </source>
</reference>
<dbReference type="GeneID" id="107405884"/>
<evidence type="ECO:0000256" key="8">
    <source>
        <dbReference type="ARBA" id="ARBA00022827"/>
    </source>
</evidence>
<evidence type="ECO:0000256" key="10">
    <source>
        <dbReference type="ARBA" id="ARBA00023180"/>
    </source>
</evidence>
<keyword evidence="14" id="KW-1185">Reference proteome</keyword>
<dbReference type="InterPro" id="IPR000172">
    <property type="entry name" value="GMC_OxRdtase_N"/>
</dbReference>
<organism evidence="14 15">
    <name type="scientific">Ziziphus jujuba</name>
    <name type="common">Chinese jujube</name>
    <name type="synonym">Ziziphus sativa</name>
    <dbReference type="NCBI Taxonomy" id="326968"/>
    <lineage>
        <taxon>Eukaryota</taxon>
        <taxon>Viridiplantae</taxon>
        <taxon>Streptophyta</taxon>
        <taxon>Embryophyta</taxon>
        <taxon>Tracheophyta</taxon>
        <taxon>Spermatophyta</taxon>
        <taxon>Magnoliopsida</taxon>
        <taxon>eudicotyledons</taxon>
        <taxon>Gunneridae</taxon>
        <taxon>Pentapetalae</taxon>
        <taxon>rosids</taxon>
        <taxon>fabids</taxon>
        <taxon>Rosales</taxon>
        <taxon>Rhamnaceae</taxon>
        <taxon>Paliureae</taxon>
        <taxon>Ziziphus</taxon>
    </lineage>
</organism>
<comment type="cofactor">
    <cofactor evidence="2">
        <name>FAD</name>
        <dbReference type="ChEBI" id="CHEBI:57692"/>
    </cofactor>
</comment>
<feature type="domain" description="Glucose-methanol-choline oxidoreductase N-terminal" evidence="13">
    <location>
        <begin position="282"/>
        <end position="296"/>
    </location>
</feature>
<name>A0ABM3I6N6_ZIZJJ</name>
<proteinExistence type="inferred from homology"/>
<dbReference type="Proteomes" id="UP001652623">
    <property type="component" value="Chromosome 1"/>
</dbReference>
<evidence type="ECO:0000313" key="14">
    <source>
        <dbReference type="Proteomes" id="UP001652623"/>
    </source>
</evidence>
<comment type="similarity">
    <text evidence="3">Belongs to the GMC oxidoreductase family.</text>
</comment>
<dbReference type="Gene3D" id="3.50.50.60">
    <property type="entry name" value="FAD/NAD(P)-binding domain"/>
    <property type="match status" value="1"/>
</dbReference>
<comment type="catalytic activity">
    <reaction evidence="1">
        <text>(R)-mandelonitrile = benzaldehyde + hydrogen cyanide</text>
        <dbReference type="Rhea" id="RHEA:18313"/>
        <dbReference type="ChEBI" id="CHEBI:17169"/>
        <dbReference type="ChEBI" id="CHEBI:18407"/>
        <dbReference type="ChEBI" id="CHEBI:18450"/>
        <dbReference type="EC" id="4.1.2.10"/>
    </reaction>
</comment>
<dbReference type="Pfam" id="PF05199">
    <property type="entry name" value="GMC_oxred_C"/>
    <property type="match status" value="1"/>
</dbReference>
<evidence type="ECO:0000256" key="12">
    <source>
        <dbReference type="SAM" id="SignalP"/>
    </source>
</evidence>
<accession>A0ABM3I6N6</accession>
<dbReference type="PROSITE" id="PS00624">
    <property type="entry name" value="GMC_OXRED_2"/>
    <property type="match status" value="1"/>
</dbReference>
<evidence type="ECO:0000256" key="1">
    <source>
        <dbReference type="ARBA" id="ARBA00001147"/>
    </source>
</evidence>
<dbReference type="InterPro" id="IPR051871">
    <property type="entry name" value="GMC_Oxidoreductase-Related"/>
</dbReference>
<dbReference type="EC" id="4.1.2.10" evidence="5"/>
<dbReference type="InterPro" id="IPR007867">
    <property type="entry name" value="GMC_OxRtase_C"/>
</dbReference>
<dbReference type="Pfam" id="PF00732">
    <property type="entry name" value="GMC_oxred_N"/>
    <property type="match status" value="1"/>
</dbReference>
<dbReference type="PANTHER" id="PTHR45968:SF23">
    <property type="entry name" value="GLUCOSE-METHANOL-CHOLINE OXIDOREDUCTASE N-TERMINAL DOMAIN-CONTAINING PROTEIN"/>
    <property type="match status" value="1"/>
</dbReference>
<evidence type="ECO:0000256" key="7">
    <source>
        <dbReference type="ARBA" id="ARBA00022729"/>
    </source>
</evidence>
<dbReference type="SUPFAM" id="SSF51905">
    <property type="entry name" value="FAD/NAD(P)-binding domain"/>
    <property type="match status" value="1"/>
</dbReference>
<dbReference type="SUPFAM" id="SSF54373">
    <property type="entry name" value="FAD-linked reductases, C-terminal domain"/>
    <property type="match status" value="1"/>
</dbReference>
<keyword evidence="10" id="KW-0325">Glycoprotein</keyword>
<keyword evidence="8" id="KW-0274">FAD</keyword>
<evidence type="ECO:0000313" key="15">
    <source>
        <dbReference type="RefSeq" id="XP_048321696.1"/>
    </source>
</evidence>
<evidence type="ECO:0000256" key="9">
    <source>
        <dbReference type="ARBA" id="ARBA00023157"/>
    </source>
</evidence>
<dbReference type="InterPro" id="IPR012132">
    <property type="entry name" value="GMC_OxRdtase"/>
</dbReference>
<keyword evidence="11 15" id="KW-0456">Lyase</keyword>
<dbReference type="PIRSF" id="PIRSF000137">
    <property type="entry name" value="Alcohol_oxidase"/>
    <property type="match status" value="1"/>
</dbReference>
<evidence type="ECO:0000256" key="11">
    <source>
        <dbReference type="ARBA" id="ARBA00023239"/>
    </source>
</evidence>
<feature type="chain" id="PRO_5046257425" description="(R)-mandelonitrile lyase" evidence="12">
    <location>
        <begin position="24"/>
        <end position="548"/>
    </location>
</feature>
<dbReference type="GO" id="GO:0016829">
    <property type="term" value="F:lyase activity"/>
    <property type="evidence" value="ECO:0007669"/>
    <property type="project" value="UniProtKB-KW"/>
</dbReference>
<protein>
    <recommendedName>
        <fullName evidence="5">(R)-mandelonitrile lyase</fullName>
        <ecNumber evidence="5">4.1.2.10</ecNumber>
    </recommendedName>
</protein>
<evidence type="ECO:0000259" key="13">
    <source>
        <dbReference type="PROSITE" id="PS00624"/>
    </source>
</evidence>
<evidence type="ECO:0000256" key="5">
    <source>
        <dbReference type="ARBA" id="ARBA00013074"/>
    </source>
</evidence>
<dbReference type="PANTHER" id="PTHR45968">
    <property type="entry name" value="OSJNBA0019K04.7 PROTEIN"/>
    <property type="match status" value="1"/>
</dbReference>
<keyword evidence="6" id="KW-0285">Flavoprotein</keyword>
<evidence type="ECO:0000256" key="6">
    <source>
        <dbReference type="ARBA" id="ARBA00022630"/>
    </source>
</evidence>
<dbReference type="RefSeq" id="XP_048321696.1">
    <property type="nucleotide sequence ID" value="XM_048465739.2"/>
</dbReference>
<evidence type="ECO:0000256" key="4">
    <source>
        <dbReference type="ARBA" id="ARBA00011245"/>
    </source>
</evidence>
<evidence type="ECO:0000256" key="3">
    <source>
        <dbReference type="ARBA" id="ARBA00010790"/>
    </source>
</evidence>
<keyword evidence="9" id="KW-1015">Disulfide bond</keyword>
<sequence length="548" mass="59998">MTTFILFLISYISHLQLEVVSLAAPYDHDFSYMKSVHNATDVPLEDVYDYIIVGGGTAGCPLAATLSEKYSVLVLERGNSPVSYPQVLNSNGVLANLLQEDDGKSPAERFTSEDGVPNTRGRVLGGSSMINAGFYSRADKEFYMQSGIQWDMDSVENSYQWVEETIVFKPNLSVWQSIFKQALLQAGVGPDNGFTLQHLVGSKASGSTFDDQGRRHGAVELLNRGVLKNLRVAVQASVEKIIFNYNHIEGLCAIGVEYTDSNGWSRRRAFLRDKGEVILSAGAIGSPQLLLLSGIGPDHHLSSLYIPIVHSNPDVGNFMADNPRNSINILVPFDLDPSVAQVAGITSDFNYIEAISSYMPFSFPLPFSLFPTSTTPINLSVASIVEKFHGPISSGSLRLVSPVGVGVSPAVRFNYFENPVDLARCVRGMRKVGDMLKTQSMDRFKFRGLKDVEGGFKFLGPSLPKEQSDDASMEGFCRSTVTTMWHYHGGCVVGKVVDGEFRVMGTNALRVVDSSVFKTSPGTNPQATVMMIGRYIGLKILQERKKPK</sequence>
<feature type="signal peptide" evidence="12">
    <location>
        <begin position="1"/>
        <end position="23"/>
    </location>
</feature>
<keyword evidence="7 12" id="KW-0732">Signal</keyword>
<dbReference type="InterPro" id="IPR036188">
    <property type="entry name" value="FAD/NAD-bd_sf"/>
</dbReference>
<evidence type="ECO:0000256" key="2">
    <source>
        <dbReference type="ARBA" id="ARBA00001974"/>
    </source>
</evidence>
<dbReference type="Gene3D" id="3.30.410.40">
    <property type="match status" value="1"/>
</dbReference>
<comment type="subunit">
    <text evidence="4">Monomer.</text>
</comment>